<reference evidence="2 3" key="1">
    <citation type="submission" date="2014-12" db="EMBL/GenBank/DDBJ databases">
        <title>Draft genome sequences of 10 type strains of Lactococcus.</title>
        <authorList>
            <person name="Sun Z."/>
            <person name="Zhong Z."/>
            <person name="Liu W."/>
            <person name="Zhang W."/>
            <person name="Zhang H."/>
        </authorList>
    </citation>
    <scope>NUCLEOTIDE SEQUENCE [LARGE SCALE GENOMIC DNA]</scope>
    <source>
        <strain evidence="2 3">JCM 16395</strain>
    </source>
</reference>
<evidence type="ECO:0008006" key="4">
    <source>
        <dbReference type="Google" id="ProtNLM"/>
    </source>
</evidence>
<evidence type="ECO:0000313" key="3">
    <source>
        <dbReference type="Proteomes" id="UP000218181"/>
    </source>
</evidence>
<organism evidence="2 3">
    <name type="scientific">Lactococcus fujiensis JCM 16395</name>
    <dbReference type="NCBI Taxonomy" id="1291764"/>
    <lineage>
        <taxon>Bacteria</taxon>
        <taxon>Bacillati</taxon>
        <taxon>Bacillota</taxon>
        <taxon>Bacilli</taxon>
        <taxon>Lactobacillales</taxon>
        <taxon>Streptococcaceae</taxon>
        <taxon>Lactococcus</taxon>
    </lineage>
</organism>
<dbReference type="InterPro" id="IPR026906">
    <property type="entry name" value="LRR_5"/>
</dbReference>
<evidence type="ECO:0000313" key="2">
    <source>
        <dbReference type="EMBL" id="PCS01552.1"/>
    </source>
</evidence>
<dbReference type="EMBL" id="JXJU01000001">
    <property type="protein sequence ID" value="PCS01552.1"/>
    <property type="molecule type" value="Genomic_DNA"/>
</dbReference>
<protein>
    <recommendedName>
        <fullName evidence="4">Cell surface protein</fullName>
    </recommendedName>
</protein>
<dbReference type="STRING" id="1291764.GCA_001311235_00110"/>
<feature type="chain" id="PRO_5012450188" description="Cell surface protein" evidence="1">
    <location>
        <begin position="24"/>
        <end position="256"/>
    </location>
</feature>
<gene>
    <name evidence="2" type="ORF">RT41_GL000316</name>
</gene>
<dbReference type="Proteomes" id="UP000218181">
    <property type="component" value="Unassembled WGS sequence"/>
</dbReference>
<comment type="caution">
    <text evidence="2">The sequence shown here is derived from an EMBL/GenBank/DDBJ whole genome shotgun (WGS) entry which is preliminary data.</text>
</comment>
<dbReference type="InterPro" id="IPR032675">
    <property type="entry name" value="LRR_dom_sf"/>
</dbReference>
<keyword evidence="1" id="KW-0732">Signal</keyword>
<dbReference type="Gene3D" id="3.80.10.10">
    <property type="entry name" value="Ribonuclease Inhibitor"/>
    <property type="match status" value="1"/>
</dbReference>
<accession>A0A2A5RQ45</accession>
<dbReference type="Pfam" id="PF13306">
    <property type="entry name" value="LRR_5"/>
    <property type="match status" value="2"/>
</dbReference>
<feature type="signal peptide" evidence="1">
    <location>
        <begin position="1"/>
        <end position="23"/>
    </location>
</feature>
<keyword evidence="3" id="KW-1185">Reference proteome</keyword>
<sequence length="256" mass="27838">MTVTLQPTLLSSHTFLTALTAQAATIYSTVSDYQKITYTIDHSKNTASVSSYFGPSGAQIIIPATINENENRYPVIEIGTSAFLNSGISSVVIGDNVTAINTSAFQTTTNAPNFYKSALKEVQFGINVQSIKTDAFAGNALREVQFPSALTRIGTRAFANNFLKQVNFEVNLQEICAKAFQSNTLESIYFSDEANTLIDSMAFSGSPIKDIHLGQGVTWVDDAINKISPLFTQLSDLPSSGIRTIYRRDDGTIFKS</sequence>
<proteinExistence type="predicted"/>
<dbReference type="AlphaFoldDB" id="A0A2A5RQ45"/>
<name>A0A2A5RQ45_9LACT</name>
<evidence type="ECO:0000256" key="1">
    <source>
        <dbReference type="SAM" id="SignalP"/>
    </source>
</evidence>